<keyword evidence="2" id="KW-0560">Oxidoreductase</keyword>
<evidence type="ECO:0000256" key="1">
    <source>
        <dbReference type="ARBA" id="ARBA00022857"/>
    </source>
</evidence>
<keyword evidence="5" id="KW-1185">Reference proteome</keyword>
<dbReference type="InterPro" id="IPR051609">
    <property type="entry name" value="NmrA/Isoflavone_reductase-like"/>
</dbReference>
<dbReference type="Gene3D" id="3.40.50.720">
    <property type="entry name" value="NAD(P)-binding Rossmann-like Domain"/>
    <property type="match status" value="1"/>
</dbReference>
<evidence type="ECO:0000256" key="2">
    <source>
        <dbReference type="ARBA" id="ARBA00023002"/>
    </source>
</evidence>
<sequence>MLRIAVVGAGGFAQILVQQLCQTDHAVLVLTRQSHPEIEQYCPGAQVAIVDYDNLDCLRYTLRGIDLVISTISGSEQINLIDAARKARVRVFVPSEFEGDLSHRPAQDPLDRGSQSALELLEQWSQSKSYKMNYTIFSCGLFMERFAPGGLQAYQIGGGCGIQTPDDYLVNVESCQAEVILYGASGRSAHVSLTSVYDVAQFVVAAIELGIDSWPKEFRMRGDSMTVQDLVQTCAAVRGMPFGVITRTYDEVVAQAELCRTEGDLLRWLYYQRLLQTADGRYYVRNTNLMDAISRAGIKFQPLKFKTWLEQVWKGAT</sequence>
<dbReference type="OMA" id="CGIFYER"/>
<keyword evidence="1" id="KW-0521">NADP</keyword>
<dbReference type="PANTHER" id="PTHR47706:SF5">
    <property type="entry name" value="ISOFLAVONE REDUCTASE"/>
    <property type="match status" value="1"/>
</dbReference>
<dbReference type="GO" id="GO:0016491">
    <property type="term" value="F:oxidoreductase activity"/>
    <property type="evidence" value="ECO:0007669"/>
    <property type="project" value="UniProtKB-KW"/>
</dbReference>
<dbReference type="InterPro" id="IPR008030">
    <property type="entry name" value="NmrA-like"/>
</dbReference>
<evidence type="ECO:0000313" key="5">
    <source>
        <dbReference type="Proteomes" id="UP000008066"/>
    </source>
</evidence>
<dbReference type="Proteomes" id="UP000008066">
    <property type="component" value="Unassembled WGS sequence"/>
</dbReference>
<name>G0SDC1_CHATD</name>
<dbReference type="GeneID" id="18259163"/>
<dbReference type="EMBL" id="GL988045">
    <property type="protein sequence ID" value="EGS18522.1"/>
    <property type="molecule type" value="Genomic_DNA"/>
</dbReference>
<evidence type="ECO:0000313" key="4">
    <source>
        <dbReference type="EMBL" id="EGS18522.1"/>
    </source>
</evidence>
<accession>G0SDC1</accession>
<dbReference type="HOGENOM" id="CLU_044876_4_0_1"/>
<protein>
    <recommendedName>
        <fullName evidence="3">NmrA-like domain-containing protein</fullName>
    </recommendedName>
</protein>
<evidence type="ECO:0000259" key="3">
    <source>
        <dbReference type="Pfam" id="PF05368"/>
    </source>
</evidence>
<dbReference type="OrthoDB" id="419598at2759"/>
<dbReference type="eggNOG" id="ENOG502S4YF">
    <property type="taxonomic scope" value="Eukaryota"/>
</dbReference>
<dbReference type="SUPFAM" id="SSF51735">
    <property type="entry name" value="NAD(P)-binding Rossmann-fold domains"/>
    <property type="match status" value="1"/>
</dbReference>
<feature type="domain" description="NmrA-like" evidence="3">
    <location>
        <begin position="3"/>
        <end position="239"/>
    </location>
</feature>
<dbReference type="AlphaFoldDB" id="G0SDC1"/>
<gene>
    <name evidence="4" type="ORF">CTHT_0051250</name>
</gene>
<proteinExistence type="predicted"/>
<reference evidence="4 5" key="1">
    <citation type="journal article" date="2011" name="Cell">
        <title>Insight into structure and assembly of the nuclear pore complex by utilizing the genome of a eukaryotic thermophile.</title>
        <authorList>
            <person name="Amlacher S."/>
            <person name="Sarges P."/>
            <person name="Flemming D."/>
            <person name="van Noort V."/>
            <person name="Kunze R."/>
            <person name="Devos D.P."/>
            <person name="Arumugam M."/>
            <person name="Bork P."/>
            <person name="Hurt E."/>
        </authorList>
    </citation>
    <scope>NUCLEOTIDE SEQUENCE [LARGE SCALE GENOMIC DNA]</scope>
    <source>
        <strain evidence="5">DSM 1495 / CBS 144.50 / IMI 039719</strain>
    </source>
</reference>
<dbReference type="Pfam" id="PF05368">
    <property type="entry name" value="NmrA"/>
    <property type="match status" value="1"/>
</dbReference>
<dbReference type="KEGG" id="cthr:CTHT_0051250"/>
<dbReference type="InterPro" id="IPR036291">
    <property type="entry name" value="NAD(P)-bd_dom_sf"/>
</dbReference>
<dbReference type="RefSeq" id="XP_006695467.1">
    <property type="nucleotide sequence ID" value="XM_006695404.1"/>
</dbReference>
<organism evidence="5">
    <name type="scientific">Chaetomium thermophilum (strain DSM 1495 / CBS 144.50 / IMI 039719)</name>
    <name type="common">Thermochaetoides thermophila</name>
    <dbReference type="NCBI Taxonomy" id="759272"/>
    <lineage>
        <taxon>Eukaryota</taxon>
        <taxon>Fungi</taxon>
        <taxon>Dikarya</taxon>
        <taxon>Ascomycota</taxon>
        <taxon>Pezizomycotina</taxon>
        <taxon>Sordariomycetes</taxon>
        <taxon>Sordariomycetidae</taxon>
        <taxon>Sordariales</taxon>
        <taxon>Chaetomiaceae</taxon>
        <taxon>Thermochaetoides</taxon>
    </lineage>
</organism>
<dbReference type="PANTHER" id="PTHR47706">
    <property type="entry name" value="NMRA-LIKE FAMILY PROTEIN"/>
    <property type="match status" value="1"/>
</dbReference>